<dbReference type="Proteomes" id="UP000295680">
    <property type="component" value="Unassembled WGS sequence"/>
</dbReference>
<dbReference type="EMBL" id="SLWS01000005">
    <property type="protein sequence ID" value="TCO58399.1"/>
    <property type="molecule type" value="Genomic_DNA"/>
</dbReference>
<evidence type="ECO:0000313" key="2">
    <source>
        <dbReference type="EMBL" id="TCO58399.1"/>
    </source>
</evidence>
<organism evidence="2 3">
    <name type="scientific">Actinocrispum wychmicini</name>
    <dbReference type="NCBI Taxonomy" id="1213861"/>
    <lineage>
        <taxon>Bacteria</taxon>
        <taxon>Bacillati</taxon>
        <taxon>Actinomycetota</taxon>
        <taxon>Actinomycetes</taxon>
        <taxon>Pseudonocardiales</taxon>
        <taxon>Pseudonocardiaceae</taxon>
        <taxon>Actinocrispum</taxon>
    </lineage>
</organism>
<name>A0A4R2JNV1_9PSEU</name>
<gene>
    <name evidence="2" type="ORF">EV192_105467</name>
</gene>
<reference evidence="2 3" key="1">
    <citation type="submission" date="2019-03" db="EMBL/GenBank/DDBJ databases">
        <title>Genomic Encyclopedia of Type Strains, Phase IV (KMG-IV): sequencing the most valuable type-strain genomes for metagenomic binning, comparative biology and taxonomic classification.</title>
        <authorList>
            <person name="Goeker M."/>
        </authorList>
    </citation>
    <scope>NUCLEOTIDE SEQUENCE [LARGE SCALE GENOMIC DNA]</scope>
    <source>
        <strain evidence="2 3">DSM 45934</strain>
    </source>
</reference>
<evidence type="ECO:0000259" key="1">
    <source>
        <dbReference type="Pfam" id="PF13810"/>
    </source>
</evidence>
<evidence type="ECO:0000313" key="3">
    <source>
        <dbReference type="Proteomes" id="UP000295680"/>
    </source>
</evidence>
<dbReference type="InterPro" id="IPR036278">
    <property type="entry name" value="Sialidase_sf"/>
</dbReference>
<protein>
    <submittedName>
        <fullName evidence="2">Uncharacterized protein DUF4185</fullName>
    </submittedName>
</protein>
<dbReference type="AlphaFoldDB" id="A0A4R2JNV1"/>
<sequence>MRRAVSLLSAVLCRAQCRAERGALLSAVLCRARCFAKRIALPCNTAVLCLCACVAGQGGAGWLSVGFMVRVLVTRAVAPVTGVGTRRFGIHATDLGILWDNGQGRLLVAFGDTYGAEWGGHGAGPAHADWRCNVLASSSNRDLDRGLRLDSVVARADGVAAQIIERDRGVDENTVIPNSGIAVDGYNYLHYMSVREWRADGWSTNYAGVAVSADGGATWTKPPGARWVNSAKDDHPFQICAFASTADHVYLMGTTNGRFGGAYLGRCRRWDVLVPSAYEYWSGTWGKDATPVMSGPVGEMSVGFNKHFGQWLCLHLDEHRAAIVLRTAPELTGPWTDGQVMADGRDIPALYGGYLHPWAMDDATVYWTLSQWGPYNVTLMRTELG</sequence>
<feature type="domain" description="DUF4185" evidence="1">
    <location>
        <begin position="85"/>
        <end position="381"/>
    </location>
</feature>
<keyword evidence="3" id="KW-1185">Reference proteome</keyword>
<dbReference type="Pfam" id="PF13810">
    <property type="entry name" value="DUF4185"/>
    <property type="match status" value="1"/>
</dbReference>
<dbReference type="SUPFAM" id="SSF50939">
    <property type="entry name" value="Sialidases"/>
    <property type="match status" value="1"/>
</dbReference>
<comment type="caution">
    <text evidence="2">The sequence shown here is derived from an EMBL/GenBank/DDBJ whole genome shotgun (WGS) entry which is preliminary data.</text>
</comment>
<dbReference type="InterPro" id="IPR025442">
    <property type="entry name" value="DUF4185"/>
</dbReference>
<proteinExistence type="predicted"/>
<accession>A0A4R2JNV1</accession>